<keyword evidence="2" id="KW-1185">Reference proteome</keyword>
<dbReference type="Proteomes" id="UP000320443">
    <property type="component" value="Unassembled WGS sequence"/>
</dbReference>
<reference evidence="1 2" key="1">
    <citation type="submission" date="2019-07" db="EMBL/GenBank/DDBJ databases">
        <title>Draft genome of C. aurimucosum strain 2274.</title>
        <authorList>
            <person name="Pacheco L.G.C."/>
            <person name="Aguiar E.R.G.R."/>
            <person name="Santos C.S."/>
            <person name="Rocha D.J.P.G."/>
            <person name="Sant'Anna L.O."/>
            <person name="Mattos-Guaraldi A.L."/>
            <person name="Santos L.S."/>
        </authorList>
    </citation>
    <scope>NUCLEOTIDE SEQUENCE [LARGE SCALE GENOMIC DNA]</scope>
    <source>
        <strain evidence="1 2">2274</strain>
    </source>
</reference>
<name>A0A553FRC0_9CORY</name>
<evidence type="ECO:0000313" key="2">
    <source>
        <dbReference type="Proteomes" id="UP000320443"/>
    </source>
</evidence>
<evidence type="ECO:0000313" key="1">
    <source>
        <dbReference type="EMBL" id="TRX59787.1"/>
    </source>
</evidence>
<accession>A0A553FRC0</accession>
<proteinExistence type="predicted"/>
<evidence type="ECO:0008006" key="3">
    <source>
        <dbReference type="Google" id="ProtNLM"/>
    </source>
</evidence>
<organism evidence="1 2">
    <name type="scientific">Corynebacterium hiratae</name>
    <dbReference type="NCBI Taxonomy" id="3139423"/>
    <lineage>
        <taxon>Bacteria</taxon>
        <taxon>Bacillati</taxon>
        <taxon>Actinomycetota</taxon>
        <taxon>Actinomycetes</taxon>
        <taxon>Mycobacteriales</taxon>
        <taxon>Corynebacteriaceae</taxon>
        <taxon>Corynebacterium</taxon>
    </lineage>
</organism>
<protein>
    <recommendedName>
        <fullName evidence="3">Abi family protein</fullName>
    </recommendedName>
</protein>
<dbReference type="EMBL" id="VKDK01000021">
    <property type="protein sequence ID" value="TRX59787.1"/>
    <property type="molecule type" value="Genomic_DNA"/>
</dbReference>
<dbReference type="AlphaFoldDB" id="A0A553FRC0"/>
<comment type="caution">
    <text evidence="1">The sequence shown here is derived from an EMBL/GenBank/DDBJ whole genome shotgun (WGS) entry which is preliminary data.</text>
</comment>
<sequence>MPRRSTYLNLAKQHGDTGTDIDILAAHLYVWNGFMASVVDRTTGEVEVLLRNFIDSRFREWNSSPPRNGSPDWLEHPEAPLTQLVLPEGRSRLADLAHCDSSFSPPNHDDYVAGLTFGIWVHLLPKPHAGNKNPRVVLWNEALGPHVHKLNRVEFQQYAMLVKDMRNRATHRRPLIKDIPKLEKTHQFSIELAKAINPKMGVWMRSERWIPEALKQFPAK</sequence>
<gene>
    <name evidence="1" type="ORF">FNY97_10815</name>
</gene>